<organism evidence="2 3">
    <name type="scientific">Aureimonas jatrophae</name>
    <dbReference type="NCBI Taxonomy" id="1166073"/>
    <lineage>
        <taxon>Bacteria</taxon>
        <taxon>Pseudomonadati</taxon>
        <taxon>Pseudomonadota</taxon>
        <taxon>Alphaproteobacteria</taxon>
        <taxon>Hyphomicrobiales</taxon>
        <taxon>Aurantimonadaceae</taxon>
        <taxon>Aureimonas</taxon>
    </lineage>
</organism>
<reference evidence="2 3" key="1">
    <citation type="submission" date="2016-10" db="EMBL/GenBank/DDBJ databases">
        <authorList>
            <person name="de Groot N.N."/>
        </authorList>
    </citation>
    <scope>NUCLEOTIDE SEQUENCE [LARGE SCALE GENOMIC DNA]</scope>
    <source>
        <strain evidence="3">L7-484,KACC 16230,DSM 25025</strain>
    </source>
</reference>
<feature type="transmembrane region" description="Helical" evidence="1">
    <location>
        <begin position="81"/>
        <end position="102"/>
    </location>
</feature>
<feature type="transmembrane region" description="Helical" evidence="1">
    <location>
        <begin position="223"/>
        <end position="242"/>
    </location>
</feature>
<dbReference type="RefSeq" id="WP_090672412.1">
    <property type="nucleotide sequence ID" value="NZ_FNIT01000003.1"/>
</dbReference>
<sequence length="248" mass="26201">MANGVAGDVSDASDRTWILRGMRQVLSPPALILVTAHLGFAGLARDAGVDWLEASFMVGAIWALPANLILLGAITAGSSLAATALAVGLSSLRLMPMVLALLPEMRAPRTRTSTLFVLSHFIAITAWVVAMEKLSTIPRDKRTAYFGGFAVTLCTINVIAVAFAFNLMGQLPAIATGALAFFTPVYFLTSLFGSARDLSGRLALLTGMLAVPPANWLAPEFDILIAGIVGGAVAFGMGRWIGRRRDVR</sequence>
<feature type="transmembrane region" description="Helical" evidence="1">
    <location>
        <begin position="143"/>
        <end position="165"/>
    </location>
</feature>
<evidence type="ECO:0000256" key="1">
    <source>
        <dbReference type="SAM" id="Phobius"/>
    </source>
</evidence>
<feature type="transmembrane region" description="Helical" evidence="1">
    <location>
        <begin position="171"/>
        <end position="191"/>
    </location>
</feature>
<feature type="transmembrane region" description="Helical" evidence="1">
    <location>
        <begin position="56"/>
        <end position="74"/>
    </location>
</feature>
<keyword evidence="1" id="KW-0812">Transmembrane</keyword>
<feature type="transmembrane region" description="Helical" evidence="1">
    <location>
        <begin position="198"/>
        <end position="217"/>
    </location>
</feature>
<dbReference type="InterPro" id="IPR011606">
    <property type="entry name" value="Brnchd-chn_aa_trnsp_permease"/>
</dbReference>
<feature type="transmembrane region" description="Helical" evidence="1">
    <location>
        <begin position="114"/>
        <end position="131"/>
    </location>
</feature>
<name>A0A1H0GW23_9HYPH</name>
<dbReference type="Proteomes" id="UP000198793">
    <property type="component" value="Unassembled WGS sequence"/>
</dbReference>
<feature type="transmembrane region" description="Helical" evidence="1">
    <location>
        <begin position="25"/>
        <end position="44"/>
    </location>
</feature>
<accession>A0A1H0GW23</accession>
<evidence type="ECO:0000313" key="2">
    <source>
        <dbReference type="EMBL" id="SDO11059.1"/>
    </source>
</evidence>
<dbReference type="AlphaFoldDB" id="A0A1H0GW23"/>
<evidence type="ECO:0000313" key="3">
    <source>
        <dbReference type="Proteomes" id="UP000198793"/>
    </source>
</evidence>
<proteinExistence type="predicted"/>
<protein>
    <submittedName>
        <fullName evidence="2">Predicted branched-chain amino acid permease (Azaleucine resistance)</fullName>
    </submittedName>
</protein>
<dbReference type="STRING" id="1166073.SAMN05192530_103375"/>
<gene>
    <name evidence="2" type="ORF">SAMN05192530_103375</name>
</gene>
<dbReference type="OrthoDB" id="7675159at2"/>
<keyword evidence="3" id="KW-1185">Reference proteome</keyword>
<dbReference type="EMBL" id="FNIT01000003">
    <property type="protein sequence ID" value="SDO11059.1"/>
    <property type="molecule type" value="Genomic_DNA"/>
</dbReference>
<dbReference type="Pfam" id="PF03591">
    <property type="entry name" value="AzlC"/>
    <property type="match status" value="1"/>
</dbReference>
<keyword evidence="1" id="KW-0472">Membrane</keyword>
<keyword evidence="1" id="KW-1133">Transmembrane helix</keyword>